<dbReference type="KEGG" id="caua:113052777"/>
<dbReference type="AlphaFoldDB" id="A0A6P6KL25"/>
<evidence type="ECO:0000313" key="5">
    <source>
        <dbReference type="RefSeq" id="XP_026073000.1"/>
    </source>
</evidence>
<accession>A0A6P6KL25</accession>
<dbReference type="PROSITE" id="PS00524">
    <property type="entry name" value="SMB_1"/>
    <property type="match status" value="2"/>
</dbReference>
<protein>
    <submittedName>
        <fullName evidence="5">Uncharacterized protein LOC113052777</fullName>
    </submittedName>
</protein>
<dbReference type="Proteomes" id="UP000515129">
    <property type="component" value="Chromosome 33"/>
</dbReference>
<organism evidence="4 5">
    <name type="scientific">Carassius auratus</name>
    <name type="common">Goldfish</name>
    <dbReference type="NCBI Taxonomy" id="7957"/>
    <lineage>
        <taxon>Eukaryota</taxon>
        <taxon>Metazoa</taxon>
        <taxon>Chordata</taxon>
        <taxon>Craniata</taxon>
        <taxon>Vertebrata</taxon>
        <taxon>Euteleostomi</taxon>
        <taxon>Actinopterygii</taxon>
        <taxon>Neopterygii</taxon>
        <taxon>Teleostei</taxon>
        <taxon>Ostariophysi</taxon>
        <taxon>Cypriniformes</taxon>
        <taxon>Cyprinidae</taxon>
        <taxon>Cyprininae</taxon>
        <taxon>Carassius</taxon>
    </lineage>
</organism>
<evidence type="ECO:0000313" key="4">
    <source>
        <dbReference type="Proteomes" id="UP000515129"/>
    </source>
</evidence>
<evidence type="ECO:0000259" key="3">
    <source>
        <dbReference type="PROSITE" id="PS50958"/>
    </source>
</evidence>
<dbReference type="RefSeq" id="XP_026073000.1">
    <property type="nucleotide sequence ID" value="XM_026217215.1"/>
</dbReference>
<dbReference type="OrthoDB" id="98591at2759"/>
<evidence type="ECO:0000256" key="1">
    <source>
        <dbReference type="ARBA" id="ARBA00023157"/>
    </source>
</evidence>
<dbReference type="InterPro" id="IPR001212">
    <property type="entry name" value="Somatomedin_B_dom"/>
</dbReference>
<name>A0A6P6KL25_CARAU</name>
<reference evidence="5" key="1">
    <citation type="submission" date="2025-08" db="UniProtKB">
        <authorList>
            <consortium name="RefSeq"/>
        </authorList>
    </citation>
    <scope>IDENTIFICATION</scope>
    <source>
        <strain evidence="5">Wakin</strain>
        <tissue evidence="5">Muscle</tissue>
    </source>
</reference>
<feature type="domain" description="SMB" evidence="3">
    <location>
        <begin position="53"/>
        <end position="102"/>
    </location>
</feature>
<proteinExistence type="predicted"/>
<dbReference type="SMART" id="SM00201">
    <property type="entry name" value="SO"/>
    <property type="match status" value="2"/>
</dbReference>
<dbReference type="PROSITE" id="PS50958">
    <property type="entry name" value="SMB_2"/>
    <property type="match status" value="2"/>
</dbReference>
<keyword evidence="4" id="KW-1185">Reference proteome</keyword>
<keyword evidence="1" id="KW-1015">Disulfide bond</keyword>
<sequence length="233" mass="25100">MAPAVLLIGCLLAAISCLTTEVTGQTSYVTSTPLTTRPGVTNATTTTTTQAPLHGSCASPDLCCSGQNNSCHRLNCFCDVACLRLRDCCPDFKPTCLTVKNTTNPNNTLPLTGTCSHPTLCCNGTDYNCFRGCFCDESCKMLNDCCPDYNSTCSFNSTTTAPPFNSTTTPHHISTAAPPKALTVQEVKVKMFLPEEEHHAALLQVGTVLEKLLKENNTDIYSFKVTKIKRVSP</sequence>
<feature type="signal peptide" evidence="2">
    <location>
        <begin position="1"/>
        <end position="24"/>
    </location>
</feature>
<gene>
    <name evidence="5" type="primary">LOC113052777</name>
</gene>
<feature type="chain" id="PRO_5027768646" evidence="2">
    <location>
        <begin position="25"/>
        <end position="233"/>
    </location>
</feature>
<feature type="domain" description="SMB" evidence="3">
    <location>
        <begin position="111"/>
        <end position="158"/>
    </location>
</feature>
<dbReference type="GeneID" id="113052777"/>
<keyword evidence="2" id="KW-0732">Signal</keyword>
<evidence type="ECO:0000256" key="2">
    <source>
        <dbReference type="SAM" id="SignalP"/>
    </source>
</evidence>